<dbReference type="OrthoDB" id="9182871at2"/>
<dbReference type="GO" id="GO:0030638">
    <property type="term" value="P:polyketide metabolic process"/>
    <property type="evidence" value="ECO:0007669"/>
    <property type="project" value="InterPro"/>
</dbReference>
<name>A0A098TIL4_9CYAN</name>
<reference evidence="1 2" key="1">
    <citation type="journal article" date="2014" name="Mol. Ecol.">
        <title>Evolution of Synechococcus.</title>
        <authorList>
            <person name="Dvorak P."/>
            <person name="Casamatta D."/>
            <person name="Hasler P."/>
            <person name="Poulickova A."/>
            <person name="Ondrej V."/>
            <person name="Sanges R."/>
        </authorList>
    </citation>
    <scope>NUCLEOTIDE SEQUENCE [LARGE SCALE GENOMIC DNA]</scope>
    <source>
        <strain evidence="1 2">CAUP A 1101</strain>
    </source>
</reference>
<dbReference type="Pfam" id="PF07366">
    <property type="entry name" value="SnoaL"/>
    <property type="match status" value="1"/>
</dbReference>
<sequence length="143" mass="16352">MTLTENKQIVRRYIEEIWNLGNLDLLETLVDPHIVRHTMSPITGGETGGRSALKIDIANIRNAFSDLNMRIDDLIAENEKVVVRWLITGLNTATLWNMEPHGNRVNLTGISIFRLSEGKIIEMWNEFDHYIAAYQILTSDKTS</sequence>
<dbReference type="InterPro" id="IPR032710">
    <property type="entry name" value="NTF2-like_dom_sf"/>
</dbReference>
<dbReference type="AlphaFoldDB" id="A0A098TIL4"/>
<evidence type="ECO:0000313" key="2">
    <source>
        <dbReference type="Proteomes" id="UP000030170"/>
    </source>
</evidence>
<dbReference type="InterPro" id="IPR009959">
    <property type="entry name" value="Cyclase_SnoaL-like"/>
</dbReference>
<dbReference type="PANTHER" id="PTHR38436">
    <property type="entry name" value="POLYKETIDE CYCLASE SNOAL-LIKE DOMAIN"/>
    <property type="match status" value="1"/>
</dbReference>
<accession>A0A098TIL4</accession>
<gene>
    <name evidence="1" type="ORF">DO97_08380</name>
</gene>
<keyword evidence="2" id="KW-1185">Reference proteome</keyword>
<dbReference type="STRING" id="1497020.DO97_08380"/>
<evidence type="ECO:0008006" key="3">
    <source>
        <dbReference type="Google" id="ProtNLM"/>
    </source>
</evidence>
<dbReference type="Proteomes" id="UP000030170">
    <property type="component" value="Unassembled WGS sequence"/>
</dbReference>
<comment type="caution">
    <text evidence="1">The sequence shown here is derived from an EMBL/GenBank/DDBJ whole genome shotgun (WGS) entry which is preliminary data.</text>
</comment>
<dbReference type="EMBL" id="JJML01000026">
    <property type="protein sequence ID" value="KGF72405.1"/>
    <property type="molecule type" value="Genomic_DNA"/>
</dbReference>
<dbReference type="PANTHER" id="PTHR38436:SF1">
    <property type="entry name" value="ESTER CYCLASE"/>
    <property type="match status" value="1"/>
</dbReference>
<proteinExistence type="predicted"/>
<evidence type="ECO:0000313" key="1">
    <source>
        <dbReference type="EMBL" id="KGF72405.1"/>
    </source>
</evidence>
<protein>
    <recommendedName>
        <fullName evidence="3">Ester cyclase</fullName>
    </recommendedName>
</protein>
<dbReference type="RefSeq" id="WP_036533662.1">
    <property type="nucleotide sequence ID" value="NZ_JJML01000026.1"/>
</dbReference>
<dbReference type="Gene3D" id="3.10.450.50">
    <property type="match status" value="1"/>
</dbReference>
<dbReference type="SUPFAM" id="SSF54427">
    <property type="entry name" value="NTF2-like"/>
    <property type="match status" value="1"/>
</dbReference>
<organism evidence="1 2">
    <name type="scientific">Neosynechococcus sphagnicola sy1</name>
    <dbReference type="NCBI Taxonomy" id="1497020"/>
    <lineage>
        <taxon>Bacteria</taxon>
        <taxon>Bacillati</taxon>
        <taxon>Cyanobacteriota</taxon>
        <taxon>Cyanophyceae</taxon>
        <taxon>Neosynechococcales</taxon>
        <taxon>Neosynechococcaceae</taxon>
        <taxon>Neosynechococcus</taxon>
    </lineage>
</organism>